<dbReference type="EMBL" id="CM010634">
    <property type="protein sequence ID" value="RID52970.1"/>
    <property type="molecule type" value="Genomic_DNA"/>
</dbReference>
<dbReference type="InterPro" id="IPR036691">
    <property type="entry name" value="Endo/exonu/phosph_ase_sf"/>
</dbReference>
<reference evidence="5 6" key="1">
    <citation type="submission" date="2018-06" db="EMBL/GenBank/DDBJ databases">
        <title>WGS assembly of Brassica rapa FPsc.</title>
        <authorList>
            <person name="Bowman J."/>
            <person name="Kohchi T."/>
            <person name="Yamato K."/>
            <person name="Jenkins J."/>
            <person name="Shu S."/>
            <person name="Ishizaki K."/>
            <person name="Yamaoka S."/>
            <person name="Nishihama R."/>
            <person name="Nakamura Y."/>
            <person name="Berger F."/>
            <person name="Adam C."/>
            <person name="Aki S."/>
            <person name="Althoff F."/>
            <person name="Araki T."/>
            <person name="Arteaga-Vazquez M."/>
            <person name="Balasubrmanian S."/>
            <person name="Bauer D."/>
            <person name="Boehm C."/>
            <person name="Briginshaw L."/>
            <person name="Caballero-Perez J."/>
            <person name="Catarino B."/>
            <person name="Chen F."/>
            <person name="Chiyoda S."/>
            <person name="Chovatia M."/>
            <person name="Davies K."/>
            <person name="Delmans M."/>
            <person name="Demura T."/>
            <person name="Dierschke T."/>
            <person name="Dolan L."/>
            <person name="Dorantes-Acosta A."/>
            <person name="Eklund D."/>
            <person name="Florent S."/>
            <person name="Flores-Sandoval E."/>
            <person name="Fujiyama A."/>
            <person name="Fukuzawa H."/>
            <person name="Galik B."/>
            <person name="Grimanelli D."/>
            <person name="Grimwood J."/>
            <person name="Grossniklaus U."/>
            <person name="Hamada T."/>
            <person name="Haseloff J."/>
            <person name="Hetherington A."/>
            <person name="Higo A."/>
            <person name="Hirakawa Y."/>
            <person name="Hundley H."/>
            <person name="Ikeda Y."/>
            <person name="Inoue K."/>
            <person name="Inoue S."/>
            <person name="Ishida S."/>
            <person name="Jia Q."/>
            <person name="Kakita M."/>
            <person name="Kanazawa T."/>
            <person name="Kawai Y."/>
            <person name="Kawashima T."/>
            <person name="Kennedy M."/>
            <person name="Kinose K."/>
            <person name="Kinoshita T."/>
            <person name="Kohara Y."/>
            <person name="Koide E."/>
            <person name="Komatsu K."/>
            <person name="Kopischke S."/>
            <person name="Kubo M."/>
            <person name="Kyozuka J."/>
            <person name="Lagercrantz U."/>
            <person name="Lin S."/>
            <person name="Lindquist E."/>
            <person name="Lipzen A."/>
            <person name="Lu C."/>
            <person name="Luna E."/>
            <person name="Martienssen R."/>
            <person name="Minamino N."/>
            <person name="Mizutani M."/>
            <person name="Mizutani M."/>
            <person name="Mochizuki N."/>
            <person name="Monte I."/>
            <person name="Mosher R."/>
            <person name="Nagasaki H."/>
            <person name="Nakagami H."/>
            <person name="Naramoto S."/>
            <person name="Nishitani K."/>
            <person name="Ohtani M."/>
            <person name="Okamoto T."/>
            <person name="Okumura M."/>
            <person name="Phillips J."/>
            <person name="Pollak B."/>
            <person name="Reinders A."/>
            <person name="Roevekamp M."/>
            <person name="Sano R."/>
            <person name="Sawa S."/>
            <person name="Schmid M."/>
            <person name="Shirakawa M."/>
            <person name="Solano R."/>
            <person name="Spunde A."/>
            <person name="Suetsugu N."/>
            <person name="Sugano S."/>
            <person name="Sugiyama A."/>
            <person name="Sun R."/>
            <person name="Suzuki Y."/>
            <person name="Takenaka M."/>
            <person name="Takezawa D."/>
            <person name="Tomogane H."/>
            <person name="Tsuzuki M."/>
            <person name="Ueda T."/>
            <person name="Umeda M."/>
            <person name="Ward J."/>
            <person name="Watanabe Y."/>
            <person name="Yazaki K."/>
            <person name="Yokoyama R."/>
            <person name="Yoshitake Y."/>
            <person name="Yotsui I."/>
            <person name="Zachgo S."/>
            <person name="Schmutz J."/>
        </authorList>
    </citation>
    <scope>NUCLEOTIDE SEQUENCE [LARGE SCALE GENOMIC DNA]</scope>
    <source>
        <strain evidence="6">cv. B-3</strain>
    </source>
</reference>
<evidence type="ECO:0000259" key="2">
    <source>
        <dbReference type="Pfam" id="PF03372"/>
    </source>
</evidence>
<dbReference type="InterPro" id="IPR005135">
    <property type="entry name" value="Endo/exonuclease/phosphatase"/>
</dbReference>
<dbReference type="Pfam" id="PF03372">
    <property type="entry name" value="Exo_endo_phos"/>
    <property type="match status" value="1"/>
</dbReference>
<feature type="region of interest" description="Disordered" evidence="1">
    <location>
        <begin position="230"/>
        <end position="279"/>
    </location>
</feature>
<dbReference type="PANTHER" id="PTHR31286">
    <property type="entry name" value="GLYCINE-RICH CELL WALL STRUCTURAL PROTEIN 1.8-LIKE"/>
    <property type="match status" value="1"/>
</dbReference>
<dbReference type="InterPro" id="IPR025836">
    <property type="entry name" value="Zn_knuckle_CX2CX4HX4C"/>
</dbReference>
<accession>A0A397YPL8</accession>
<feature type="domain" description="DUF4283" evidence="3">
    <location>
        <begin position="59"/>
        <end position="113"/>
    </location>
</feature>
<sequence length="541" mass="61650">GPISISGYKVILMMTSNKGKGILYADDDDEPILLPDQADENLIKEYSLSLIGKILNPKKQNWGMADKISACDLGNGRFLFNFDNEEDLNSVLSLGPFHDNYCMFVLVRWEPVVDENYPSMILFWIQLQGIPLHLCTEQNLEAIGDRLGKLELSDAVDGRIKVAMDSSKPLKFTRKLQTKKKEDITIKLFYEKLFKHCSTCGLMTHENQDCLPKKPALNQLAFRENVFDRVRPPRQAGSSRGTEERVADEASYKSFKDGASSTSRVQRSTHSSRVNRTNNARDSRYKLYSYVRDNDADKSRGPVWKEKQRSLRIEEPVKKSVMDKAHTAGSPVKYEIQERVAQEHIEPDSSILMIEAKDKQTDEDNEDYAKALTRTVTRSLFTTQAASQRRGSPRINAKPQPSQGSGVRGNKGHQQAAASRKSRSVQKRERRDQVWERLKRFSTTRDGPWFMIGDFNEITGHHEKEGGRKRSDTSFLSFNQMISDCGMLEFPCTGNQLSWAGKRHNGTVHCRLDRGLGNEDWHEKFPHSKFNTYGCGDRIIV</sequence>
<evidence type="ECO:0008006" key="7">
    <source>
        <dbReference type="Google" id="ProtNLM"/>
    </source>
</evidence>
<feature type="domain" description="Endonuclease/exonuclease/phosphatase" evidence="2">
    <location>
        <begin position="417"/>
        <end position="519"/>
    </location>
</feature>
<feature type="non-terminal residue" evidence="5">
    <location>
        <position position="541"/>
    </location>
</feature>
<dbReference type="Gene3D" id="3.60.10.10">
    <property type="entry name" value="Endonuclease/exonuclease/phosphatase"/>
    <property type="match status" value="1"/>
</dbReference>
<feature type="compositionally biased region" description="Polar residues" evidence="1">
    <location>
        <begin position="259"/>
        <end position="278"/>
    </location>
</feature>
<dbReference type="InterPro" id="IPR040256">
    <property type="entry name" value="At4g02000-like"/>
</dbReference>
<dbReference type="AlphaFoldDB" id="A0A397YPL8"/>
<feature type="non-terminal residue" evidence="5">
    <location>
        <position position="1"/>
    </location>
</feature>
<name>A0A397YPL8_BRACM</name>
<dbReference type="SUPFAM" id="SSF56219">
    <property type="entry name" value="DNase I-like"/>
    <property type="match status" value="1"/>
</dbReference>
<gene>
    <name evidence="5" type="ORF">BRARA_G00400</name>
</gene>
<proteinExistence type="predicted"/>
<dbReference type="PANTHER" id="PTHR31286:SF162">
    <property type="entry name" value="DUF4283 DOMAIN-CONTAINING PROTEIN-RELATED"/>
    <property type="match status" value="1"/>
</dbReference>
<feature type="compositionally biased region" description="Polar residues" evidence="1">
    <location>
        <begin position="380"/>
        <end position="390"/>
    </location>
</feature>
<dbReference type="Proteomes" id="UP000264353">
    <property type="component" value="Chromosome A7"/>
</dbReference>
<evidence type="ECO:0000313" key="6">
    <source>
        <dbReference type="Proteomes" id="UP000264353"/>
    </source>
</evidence>
<feature type="compositionally biased region" description="Basic and acidic residues" evidence="1">
    <location>
        <begin position="241"/>
        <end position="256"/>
    </location>
</feature>
<protein>
    <recommendedName>
        <fullName evidence="7">DUF4283 domain-containing protein</fullName>
    </recommendedName>
</protein>
<evidence type="ECO:0000313" key="5">
    <source>
        <dbReference type="EMBL" id="RID52970.1"/>
    </source>
</evidence>
<dbReference type="InterPro" id="IPR025558">
    <property type="entry name" value="DUF4283"/>
</dbReference>
<dbReference type="Pfam" id="PF14111">
    <property type="entry name" value="DUF4283"/>
    <property type="match status" value="1"/>
</dbReference>
<organism evidence="5 6">
    <name type="scientific">Brassica campestris</name>
    <name type="common">Field mustard</name>
    <dbReference type="NCBI Taxonomy" id="3711"/>
    <lineage>
        <taxon>Eukaryota</taxon>
        <taxon>Viridiplantae</taxon>
        <taxon>Streptophyta</taxon>
        <taxon>Embryophyta</taxon>
        <taxon>Tracheophyta</taxon>
        <taxon>Spermatophyta</taxon>
        <taxon>Magnoliopsida</taxon>
        <taxon>eudicotyledons</taxon>
        <taxon>Gunneridae</taxon>
        <taxon>Pentapetalae</taxon>
        <taxon>rosids</taxon>
        <taxon>malvids</taxon>
        <taxon>Brassicales</taxon>
        <taxon>Brassicaceae</taxon>
        <taxon>Brassiceae</taxon>
        <taxon>Brassica</taxon>
    </lineage>
</organism>
<evidence type="ECO:0000256" key="1">
    <source>
        <dbReference type="SAM" id="MobiDB-lite"/>
    </source>
</evidence>
<evidence type="ECO:0000259" key="4">
    <source>
        <dbReference type="Pfam" id="PF14392"/>
    </source>
</evidence>
<feature type="region of interest" description="Disordered" evidence="1">
    <location>
        <begin position="380"/>
        <end position="432"/>
    </location>
</feature>
<feature type="domain" description="Zinc knuckle CX2CX4HX4C" evidence="4">
    <location>
        <begin position="164"/>
        <end position="211"/>
    </location>
</feature>
<dbReference type="Pfam" id="PF14392">
    <property type="entry name" value="zf-CCHC_4"/>
    <property type="match status" value="1"/>
</dbReference>
<evidence type="ECO:0000259" key="3">
    <source>
        <dbReference type="Pfam" id="PF14111"/>
    </source>
</evidence>